<feature type="transmembrane region" description="Helical" evidence="1">
    <location>
        <begin position="123"/>
        <end position="144"/>
    </location>
</feature>
<evidence type="ECO:0000313" key="4">
    <source>
        <dbReference type="Proteomes" id="UP000236262"/>
    </source>
</evidence>
<name>A0A3G6RK43_CHRLC</name>
<accession>A0A3G6RK43</accession>
<keyword evidence="1" id="KW-0812">Transmembrane</keyword>
<evidence type="ECO:0000256" key="1">
    <source>
        <dbReference type="SAM" id="Phobius"/>
    </source>
</evidence>
<reference evidence="3 4" key="1">
    <citation type="submission" date="2018-01" db="EMBL/GenBank/DDBJ databases">
        <title>Draft genome sequences of Chryseobacterium lactis NCTC11390, Chryseobacterium oncorhynchi 701B-08, and Chryseobacterium viscerum 687B-08.</title>
        <authorList>
            <person name="Jeong J.-J."/>
            <person name="Lee Y.J."/>
            <person name="Park B."/>
            <person name="Choi I.-G."/>
            <person name="Kim K.D."/>
        </authorList>
    </citation>
    <scope>NUCLEOTIDE SEQUENCE [LARGE SCALE GENOMIC DNA]</scope>
    <source>
        <strain evidence="3 4">NCTC11390</strain>
    </source>
</reference>
<keyword evidence="1" id="KW-0472">Membrane</keyword>
<sequence>MKEQLKIKNKICMFSFNYTFERKITANKTSKNVMDAARDLFKEREINDINIQDNMVIGKDSLFKLDFSNRSPLVLSPGKEYFIYNESTRTLTYKIEAFYPLLFNLIYAFILFLILHFLVGHRIIEMVIPSLFFILLSIVSYLQYQMVINKITGKLNEN</sequence>
<dbReference type="EMBL" id="PPEH01000006">
    <property type="protein sequence ID" value="PNW12745.1"/>
    <property type="molecule type" value="Genomic_DNA"/>
</dbReference>
<keyword evidence="5" id="KW-1185">Reference proteome</keyword>
<evidence type="ECO:0000313" key="5">
    <source>
        <dbReference type="Proteomes" id="UP000279972"/>
    </source>
</evidence>
<protein>
    <submittedName>
        <fullName evidence="3">Uncharacterized protein</fullName>
    </submittedName>
</protein>
<organism evidence="3 4">
    <name type="scientific">Chryseobacterium lactis</name>
    <dbReference type="NCBI Taxonomy" id="1241981"/>
    <lineage>
        <taxon>Bacteria</taxon>
        <taxon>Pseudomonadati</taxon>
        <taxon>Bacteroidota</taxon>
        <taxon>Flavobacteriia</taxon>
        <taxon>Flavobacteriales</taxon>
        <taxon>Weeksellaceae</taxon>
        <taxon>Chryseobacterium group</taxon>
        <taxon>Chryseobacterium</taxon>
    </lineage>
</organism>
<feature type="transmembrane region" description="Helical" evidence="1">
    <location>
        <begin position="97"/>
        <end position="117"/>
    </location>
</feature>
<proteinExistence type="predicted"/>
<dbReference type="Proteomes" id="UP000279972">
    <property type="component" value="Chromosome"/>
</dbReference>
<evidence type="ECO:0000313" key="3">
    <source>
        <dbReference type="EMBL" id="PNW12745.1"/>
    </source>
</evidence>
<reference evidence="2 5" key="2">
    <citation type="submission" date="2018-11" db="EMBL/GenBank/DDBJ databases">
        <title>Proposal to divide the Flavobacteriaceae and reorganize its genera based on Amino Acid Identity values calculated from whole genome sequences.</title>
        <authorList>
            <person name="Nicholson A.C."/>
            <person name="Gulvik C.A."/>
            <person name="Whitney A.M."/>
            <person name="Humrighouse B.W."/>
            <person name="Bell M."/>
            <person name="Holmes B."/>
            <person name="Steigerwalt A.G."/>
            <person name="Villarma A."/>
            <person name="Sheth M."/>
            <person name="Batra D."/>
            <person name="Pryor J."/>
            <person name="Bernardet J.-F."/>
            <person name="Hugo C."/>
            <person name="Kampfer P."/>
            <person name="Newman J."/>
            <person name="McQuiston J.R."/>
        </authorList>
    </citation>
    <scope>NUCLEOTIDE SEQUENCE [LARGE SCALE GENOMIC DNA]</scope>
    <source>
        <strain evidence="2 5">KC_1864</strain>
    </source>
</reference>
<dbReference type="EMBL" id="CP033924">
    <property type="protein sequence ID" value="AZA84190.1"/>
    <property type="molecule type" value="Genomic_DNA"/>
</dbReference>
<dbReference type="AlphaFoldDB" id="A0A3G6RK43"/>
<dbReference type="Proteomes" id="UP000236262">
    <property type="component" value="Unassembled WGS sequence"/>
</dbReference>
<gene>
    <name evidence="3" type="ORF">C1637_17050</name>
    <name evidence="2" type="ORF">EG342_20890</name>
</gene>
<dbReference type="KEGG" id="clac:EG342_20890"/>
<evidence type="ECO:0000313" key="2">
    <source>
        <dbReference type="EMBL" id="AZA84190.1"/>
    </source>
</evidence>
<keyword evidence="1" id="KW-1133">Transmembrane helix</keyword>